<proteinExistence type="predicted"/>
<dbReference type="EMBL" id="HBGD01010159">
    <property type="protein sequence ID" value="CAD9085084.1"/>
    <property type="molecule type" value="Transcribed_RNA"/>
</dbReference>
<evidence type="ECO:0000256" key="1">
    <source>
        <dbReference type="SAM" id="MobiDB-lite"/>
    </source>
</evidence>
<reference evidence="2" key="1">
    <citation type="submission" date="2021-01" db="EMBL/GenBank/DDBJ databases">
        <authorList>
            <person name="Corre E."/>
            <person name="Pelletier E."/>
            <person name="Niang G."/>
            <person name="Scheremetjew M."/>
            <person name="Finn R."/>
            <person name="Kale V."/>
            <person name="Holt S."/>
            <person name="Cochrane G."/>
            <person name="Meng A."/>
            <person name="Brown T."/>
            <person name="Cohen L."/>
        </authorList>
    </citation>
    <scope>NUCLEOTIDE SEQUENCE</scope>
    <source>
        <strain evidence="2">WS</strain>
    </source>
</reference>
<name>A0A7S1KT66_9EUKA</name>
<sequence length="236" mass="26504">MSCLFPSFSQSFANFSLQSSTSSTPNHRSTRSIPSISNAHHFAPFAAMSLTVSTAASSSHQITNKTPSANRPFCPLYTLSKTPYPYHSLPDSLRFQFEFKCPLTKEWISNVLKRKWFIGAGNLQVTEIIEFPDKGACVCLSDSLLLERGILLGAETRNLQDFDVIHVMDWSVESNFMWEGVIWRGEVIVCREWQRIGKGGVRFGEPIGRLKRGRSRRRNGTSQKSNGSDDSDDEST</sequence>
<evidence type="ECO:0000313" key="2">
    <source>
        <dbReference type="EMBL" id="CAD9085084.1"/>
    </source>
</evidence>
<protein>
    <submittedName>
        <fullName evidence="2">Uncharacterized protein</fullName>
    </submittedName>
</protein>
<gene>
    <name evidence="2" type="ORF">PCOS0759_LOCUS8338</name>
</gene>
<dbReference type="AlphaFoldDB" id="A0A7S1KT66"/>
<feature type="region of interest" description="Disordered" evidence="1">
    <location>
        <begin position="210"/>
        <end position="236"/>
    </location>
</feature>
<organism evidence="2">
    <name type="scientific">Percolomonas cosmopolitus</name>
    <dbReference type="NCBI Taxonomy" id="63605"/>
    <lineage>
        <taxon>Eukaryota</taxon>
        <taxon>Discoba</taxon>
        <taxon>Heterolobosea</taxon>
        <taxon>Tetramitia</taxon>
        <taxon>Eutetramitia</taxon>
        <taxon>Percolomonadidae</taxon>
        <taxon>Percolomonas</taxon>
    </lineage>
</organism>
<feature type="compositionally biased region" description="Basic residues" evidence="1">
    <location>
        <begin position="210"/>
        <end position="219"/>
    </location>
</feature>
<accession>A0A7S1KT66</accession>